<evidence type="ECO:0000313" key="1">
    <source>
        <dbReference type="EMBL" id="GBM60941.1"/>
    </source>
</evidence>
<dbReference type="AlphaFoldDB" id="A0A4Y2H717"/>
<keyword evidence="2" id="KW-1185">Reference proteome</keyword>
<gene>
    <name evidence="1" type="ORF">AVEN_129681_1</name>
</gene>
<protein>
    <submittedName>
        <fullName evidence="1">Uncharacterized protein</fullName>
    </submittedName>
</protein>
<dbReference type="EMBL" id="BGPR01101803">
    <property type="protein sequence ID" value="GBM60941.1"/>
    <property type="molecule type" value="Genomic_DNA"/>
</dbReference>
<organism evidence="1 2">
    <name type="scientific">Araneus ventricosus</name>
    <name type="common">Orbweaver spider</name>
    <name type="synonym">Epeira ventricosa</name>
    <dbReference type="NCBI Taxonomy" id="182803"/>
    <lineage>
        <taxon>Eukaryota</taxon>
        <taxon>Metazoa</taxon>
        <taxon>Ecdysozoa</taxon>
        <taxon>Arthropoda</taxon>
        <taxon>Chelicerata</taxon>
        <taxon>Arachnida</taxon>
        <taxon>Araneae</taxon>
        <taxon>Araneomorphae</taxon>
        <taxon>Entelegynae</taxon>
        <taxon>Araneoidea</taxon>
        <taxon>Araneidae</taxon>
        <taxon>Araneus</taxon>
    </lineage>
</organism>
<sequence length="96" mass="11148">MNVEKVVDPEEWLTCIQWARYRWAEEKASMEWFIARPSNSMFYYSVGEDGSLLVPRDSSMEMIQIHAETIKTITGNSSMFCKKPTIMKVDKEACQS</sequence>
<dbReference type="OrthoDB" id="6414245at2759"/>
<dbReference type="Proteomes" id="UP000499080">
    <property type="component" value="Unassembled WGS sequence"/>
</dbReference>
<comment type="caution">
    <text evidence="1">The sequence shown here is derived from an EMBL/GenBank/DDBJ whole genome shotgun (WGS) entry which is preliminary data.</text>
</comment>
<name>A0A4Y2H717_ARAVE</name>
<proteinExistence type="predicted"/>
<evidence type="ECO:0000313" key="2">
    <source>
        <dbReference type="Proteomes" id="UP000499080"/>
    </source>
</evidence>
<reference evidence="1 2" key="1">
    <citation type="journal article" date="2019" name="Sci. Rep.">
        <title>Orb-weaving spider Araneus ventricosus genome elucidates the spidroin gene catalogue.</title>
        <authorList>
            <person name="Kono N."/>
            <person name="Nakamura H."/>
            <person name="Ohtoshi R."/>
            <person name="Moran D.A.P."/>
            <person name="Shinohara A."/>
            <person name="Yoshida Y."/>
            <person name="Fujiwara M."/>
            <person name="Mori M."/>
            <person name="Tomita M."/>
            <person name="Arakawa K."/>
        </authorList>
    </citation>
    <scope>NUCLEOTIDE SEQUENCE [LARGE SCALE GENOMIC DNA]</scope>
</reference>
<accession>A0A4Y2H717</accession>